<keyword evidence="4 9" id="KW-0812">Transmembrane</keyword>
<organism evidence="11 12">
    <name type="scientific">Paenibacillus thalictri</name>
    <dbReference type="NCBI Taxonomy" id="2527873"/>
    <lineage>
        <taxon>Bacteria</taxon>
        <taxon>Bacillati</taxon>
        <taxon>Bacillota</taxon>
        <taxon>Bacilli</taxon>
        <taxon>Bacillales</taxon>
        <taxon>Paenibacillaceae</taxon>
        <taxon>Paenibacillus</taxon>
    </lineage>
</organism>
<comment type="subunit">
    <text evidence="9">Forms a complex with TatC.</text>
</comment>
<feature type="compositionally biased region" description="Low complexity" evidence="10">
    <location>
        <begin position="55"/>
        <end position="67"/>
    </location>
</feature>
<comment type="subcellular location">
    <subcellularLocation>
        <location evidence="1 9">Cell membrane</location>
        <topology evidence="1 9">Single-pass membrane protein</topology>
    </subcellularLocation>
</comment>
<evidence type="ECO:0000256" key="2">
    <source>
        <dbReference type="ARBA" id="ARBA00022448"/>
    </source>
</evidence>
<evidence type="ECO:0000256" key="9">
    <source>
        <dbReference type="HAMAP-Rule" id="MF_00236"/>
    </source>
</evidence>
<dbReference type="HAMAP" id="MF_00236">
    <property type="entry name" value="TatA_E"/>
    <property type="match status" value="1"/>
</dbReference>
<dbReference type="OrthoDB" id="9800908at2"/>
<comment type="function">
    <text evidence="9">Part of the twin-arginine translocation (Tat) system that transports large folded proteins containing a characteristic twin-arginine motif in their signal peptide across membranes. TatA could form the protein-conducting channel of the Tat system.</text>
</comment>
<keyword evidence="8 9" id="KW-0472">Membrane</keyword>
<keyword evidence="5 9" id="KW-0653">Protein transport</keyword>
<keyword evidence="7 9" id="KW-0811">Translocation</keyword>
<dbReference type="Gene3D" id="1.20.5.3310">
    <property type="match status" value="1"/>
</dbReference>
<dbReference type="GO" id="GO:0033281">
    <property type="term" value="C:TAT protein transport complex"/>
    <property type="evidence" value="ECO:0007669"/>
    <property type="project" value="UniProtKB-UniRule"/>
</dbReference>
<keyword evidence="2 9" id="KW-0813">Transport</keyword>
<evidence type="ECO:0000256" key="7">
    <source>
        <dbReference type="ARBA" id="ARBA00023010"/>
    </source>
</evidence>
<evidence type="ECO:0000256" key="6">
    <source>
        <dbReference type="ARBA" id="ARBA00022989"/>
    </source>
</evidence>
<dbReference type="PANTHER" id="PTHR42982:SF1">
    <property type="entry name" value="SEC-INDEPENDENT PROTEIN TRANSLOCASE PROTEIN TATA"/>
    <property type="match status" value="1"/>
</dbReference>
<dbReference type="GO" id="GO:0043953">
    <property type="term" value="P:protein transport by the Tat complex"/>
    <property type="evidence" value="ECO:0007669"/>
    <property type="project" value="UniProtKB-UniRule"/>
</dbReference>
<evidence type="ECO:0000256" key="10">
    <source>
        <dbReference type="SAM" id="MobiDB-lite"/>
    </source>
</evidence>
<gene>
    <name evidence="9 11" type="primary">tatA</name>
    <name evidence="11" type="ORF">EYB31_39390</name>
</gene>
<name>A0A4Q9DG14_9BACL</name>
<evidence type="ECO:0000256" key="8">
    <source>
        <dbReference type="ARBA" id="ARBA00023136"/>
    </source>
</evidence>
<dbReference type="NCBIfam" id="TIGR01411">
    <property type="entry name" value="tatAE"/>
    <property type="match status" value="1"/>
</dbReference>
<dbReference type="NCBIfam" id="NF011430">
    <property type="entry name" value="PRK14861.1"/>
    <property type="match status" value="1"/>
</dbReference>
<evidence type="ECO:0000256" key="1">
    <source>
        <dbReference type="ARBA" id="ARBA00004162"/>
    </source>
</evidence>
<protein>
    <recommendedName>
        <fullName evidence="9">Sec-independent protein translocase protein TatA</fullName>
    </recommendedName>
</protein>
<dbReference type="GO" id="GO:0008320">
    <property type="term" value="F:protein transmembrane transporter activity"/>
    <property type="evidence" value="ECO:0007669"/>
    <property type="project" value="UniProtKB-UniRule"/>
</dbReference>
<evidence type="ECO:0000256" key="4">
    <source>
        <dbReference type="ARBA" id="ARBA00022692"/>
    </source>
</evidence>
<evidence type="ECO:0000313" key="12">
    <source>
        <dbReference type="Proteomes" id="UP000293142"/>
    </source>
</evidence>
<keyword evidence="12" id="KW-1185">Reference proteome</keyword>
<keyword evidence="3 9" id="KW-1003">Cell membrane</keyword>
<proteinExistence type="inferred from homology"/>
<comment type="similarity">
    <text evidence="9">Belongs to the TatA/E family.</text>
</comment>
<dbReference type="Proteomes" id="UP000293142">
    <property type="component" value="Unassembled WGS sequence"/>
</dbReference>
<dbReference type="InterPro" id="IPR006312">
    <property type="entry name" value="TatA/E"/>
</dbReference>
<evidence type="ECO:0000313" key="11">
    <source>
        <dbReference type="EMBL" id="TBL67759.1"/>
    </source>
</evidence>
<dbReference type="InterPro" id="IPR003369">
    <property type="entry name" value="TatA/B/E"/>
</dbReference>
<reference evidence="11 12" key="1">
    <citation type="submission" date="2019-02" db="EMBL/GenBank/DDBJ databases">
        <title>Paenibacillus sp. nov., isolated from surface-sterilized tissue of Thalictrum simplex L.</title>
        <authorList>
            <person name="Tuo L."/>
        </authorList>
    </citation>
    <scope>NUCLEOTIDE SEQUENCE [LARGE SCALE GENOMIC DNA]</scope>
    <source>
        <strain evidence="11 12">N2SHLJ1</strain>
    </source>
</reference>
<comment type="caution">
    <text evidence="11">The sequence shown here is derived from an EMBL/GenBank/DDBJ whole genome shotgun (WGS) entry which is preliminary data.</text>
</comment>
<dbReference type="RefSeq" id="WP_131019075.1">
    <property type="nucleotide sequence ID" value="NZ_SIRE01000054.1"/>
</dbReference>
<feature type="region of interest" description="Disordered" evidence="10">
    <location>
        <begin position="44"/>
        <end position="94"/>
    </location>
</feature>
<dbReference type="Pfam" id="PF02416">
    <property type="entry name" value="TatA_B_E"/>
    <property type="match status" value="1"/>
</dbReference>
<accession>A0A4Q9DG14</accession>
<dbReference type="PANTHER" id="PTHR42982">
    <property type="entry name" value="SEC-INDEPENDENT PROTEIN TRANSLOCASE PROTEIN TATA"/>
    <property type="match status" value="1"/>
</dbReference>
<sequence length="94" mass="10278">MFGNLGVGELLLIALLALVLFGPSKLPELGRMLGRTIREFKNTANELMSTEPVQPKDAPQPQTQAQPPSQPQMSAERQSGESKPIPSDNRRLPD</sequence>
<evidence type="ECO:0000256" key="5">
    <source>
        <dbReference type="ARBA" id="ARBA00022927"/>
    </source>
</evidence>
<dbReference type="EMBL" id="SIRE01000054">
    <property type="protein sequence ID" value="TBL67759.1"/>
    <property type="molecule type" value="Genomic_DNA"/>
</dbReference>
<keyword evidence="6 9" id="KW-1133">Transmembrane helix</keyword>
<dbReference type="PRINTS" id="PR01506">
    <property type="entry name" value="TATBPROTEIN"/>
</dbReference>
<dbReference type="AlphaFoldDB" id="A0A4Q9DG14"/>
<evidence type="ECO:0000256" key="3">
    <source>
        <dbReference type="ARBA" id="ARBA00022475"/>
    </source>
</evidence>